<reference evidence="2" key="1">
    <citation type="journal article" date="2014" name="Int. J. Syst. Evol. Microbiol.">
        <title>Complete genome sequence of Corynebacterium casei LMG S-19264T (=DSM 44701T), isolated from a smear-ripened cheese.</title>
        <authorList>
            <consortium name="US DOE Joint Genome Institute (JGI-PGF)"/>
            <person name="Walter F."/>
            <person name="Albersmeier A."/>
            <person name="Kalinowski J."/>
            <person name="Ruckert C."/>
        </authorList>
    </citation>
    <scope>NUCLEOTIDE SEQUENCE</scope>
    <source>
        <strain evidence="2">CGMCC 1.15519</strain>
    </source>
</reference>
<reference evidence="2" key="2">
    <citation type="submission" date="2020-09" db="EMBL/GenBank/DDBJ databases">
        <authorList>
            <person name="Sun Q."/>
            <person name="Zhou Y."/>
        </authorList>
    </citation>
    <scope>NUCLEOTIDE SEQUENCE</scope>
    <source>
        <strain evidence="2">CGMCC 1.15519</strain>
    </source>
</reference>
<feature type="domain" description="Helix-turn-helix" evidence="1">
    <location>
        <begin position="4"/>
        <end position="51"/>
    </location>
</feature>
<dbReference type="RefSeq" id="WP_188761841.1">
    <property type="nucleotide sequence ID" value="NZ_BMJM01000003.1"/>
</dbReference>
<organism evidence="2 3">
    <name type="scientific">Sandarakinorhabdus glacialis</name>
    <dbReference type="NCBI Taxonomy" id="1614636"/>
    <lineage>
        <taxon>Bacteria</taxon>
        <taxon>Pseudomonadati</taxon>
        <taxon>Pseudomonadota</taxon>
        <taxon>Alphaproteobacteria</taxon>
        <taxon>Sphingomonadales</taxon>
        <taxon>Sphingosinicellaceae</taxon>
        <taxon>Sandarakinorhabdus</taxon>
    </lineage>
</organism>
<dbReference type="Proteomes" id="UP000635071">
    <property type="component" value="Unassembled WGS sequence"/>
</dbReference>
<dbReference type="AlphaFoldDB" id="A0A916ZPF3"/>
<proteinExistence type="predicted"/>
<evidence type="ECO:0000313" key="2">
    <source>
        <dbReference type="EMBL" id="GGE05592.1"/>
    </source>
</evidence>
<dbReference type="Pfam" id="PF12728">
    <property type="entry name" value="HTH_17"/>
    <property type="match status" value="1"/>
</dbReference>
<accession>A0A916ZPF3</accession>
<sequence>MDGFYSIAEFLRIYALGRTSLYRAAKAGQIRITKIGRSSRIAKSDAKAWADSLPTLSGEA</sequence>
<protein>
    <recommendedName>
        <fullName evidence="1">Helix-turn-helix domain-containing protein</fullName>
    </recommendedName>
</protein>
<dbReference type="InterPro" id="IPR041657">
    <property type="entry name" value="HTH_17"/>
</dbReference>
<gene>
    <name evidence="2" type="ORF">GCM10011529_09970</name>
</gene>
<evidence type="ECO:0000259" key="1">
    <source>
        <dbReference type="Pfam" id="PF12728"/>
    </source>
</evidence>
<name>A0A916ZPF3_9SPHN</name>
<evidence type="ECO:0000313" key="3">
    <source>
        <dbReference type="Proteomes" id="UP000635071"/>
    </source>
</evidence>
<dbReference type="EMBL" id="BMJM01000003">
    <property type="protein sequence ID" value="GGE05592.1"/>
    <property type="molecule type" value="Genomic_DNA"/>
</dbReference>
<keyword evidence="3" id="KW-1185">Reference proteome</keyword>
<comment type="caution">
    <text evidence="2">The sequence shown here is derived from an EMBL/GenBank/DDBJ whole genome shotgun (WGS) entry which is preliminary data.</text>
</comment>